<evidence type="ECO:0000313" key="2">
    <source>
        <dbReference type="EMBL" id="GAH20153.1"/>
    </source>
</evidence>
<feature type="transmembrane region" description="Helical" evidence="1">
    <location>
        <begin position="186"/>
        <end position="202"/>
    </location>
</feature>
<keyword evidence="1" id="KW-1133">Transmembrane helix</keyword>
<reference evidence="2" key="1">
    <citation type="journal article" date="2014" name="Front. Microbiol.">
        <title>High frequency of phylogenetically diverse reductive dehalogenase-homologous genes in deep subseafloor sedimentary metagenomes.</title>
        <authorList>
            <person name="Kawai M."/>
            <person name="Futagami T."/>
            <person name="Toyoda A."/>
            <person name="Takaki Y."/>
            <person name="Nishi S."/>
            <person name="Hori S."/>
            <person name="Arai W."/>
            <person name="Tsubouchi T."/>
            <person name="Morono Y."/>
            <person name="Uchiyama I."/>
            <person name="Ito T."/>
            <person name="Fujiyama A."/>
            <person name="Inagaki F."/>
            <person name="Takami H."/>
        </authorList>
    </citation>
    <scope>NUCLEOTIDE SEQUENCE</scope>
    <source>
        <strain evidence="2">Expedition CK06-06</strain>
    </source>
</reference>
<dbReference type="EMBL" id="BARU01004395">
    <property type="protein sequence ID" value="GAH20153.1"/>
    <property type="molecule type" value="Genomic_DNA"/>
</dbReference>
<dbReference type="AlphaFoldDB" id="X1FH87"/>
<organism evidence="2">
    <name type="scientific">marine sediment metagenome</name>
    <dbReference type="NCBI Taxonomy" id="412755"/>
    <lineage>
        <taxon>unclassified sequences</taxon>
        <taxon>metagenomes</taxon>
        <taxon>ecological metagenomes</taxon>
    </lineage>
</organism>
<keyword evidence="1" id="KW-0812">Transmembrane</keyword>
<feature type="transmembrane region" description="Helical" evidence="1">
    <location>
        <begin position="12"/>
        <end position="31"/>
    </location>
</feature>
<feature type="transmembrane region" description="Helical" evidence="1">
    <location>
        <begin position="208"/>
        <end position="225"/>
    </location>
</feature>
<proteinExistence type="predicted"/>
<feature type="transmembrane region" description="Helical" evidence="1">
    <location>
        <begin position="95"/>
        <end position="113"/>
    </location>
</feature>
<accession>X1FH87</accession>
<gene>
    <name evidence="2" type="ORF">S03H2_08869</name>
</gene>
<name>X1FH87_9ZZZZ</name>
<protein>
    <submittedName>
        <fullName evidence="2">Uncharacterized protein</fullName>
    </submittedName>
</protein>
<feature type="transmembrane region" description="Helical" evidence="1">
    <location>
        <begin position="63"/>
        <end position="83"/>
    </location>
</feature>
<feature type="non-terminal residue" evidence="2">
    <location>
        <position position="1"/>
    </location>
</feature>
<sequence>DRTLPERNVLAALPDLLLIFLILAYIIRVLYKKEKFVKTSLDKYILAFIAINVMQIFNPNKSLLVGIYGARRVLFPVGMYFVAREFFHSKNDVKKFLYIIIVCSIIDIFYGLYQCLMGFTSFDKIYLNDFPDIQMVMIWEGKWEYEGFHKLFSVSGGSYNLFYPLVFFAVILFNLKSIYMGQRYRILKYVFLFLLIILLSFGIERAPIAMIVIGIVVSCFEFETAKRFLKRSLISAFNGLDNSANL</sequence>
<comment type="caution">
    <text evidence="2">The sequence shown here is derived from an EMBL/GenBank/DDBJ whole genome shotgun (WGS) entry which is preliminary data.</text>
</comment>
<feature type="transmembrane region" description="Helical" evidence="1">
    <location>
        <begin position="161"/>
        <end position="179"/>
    </location>
</feature>
<evidence type="ECO:0000256" key="1">
    <source>
        <dbReference type="SAM" id="Phobius"/>
    </source>
</evidence>
<keyword evidence="1" id="KW-0472">Membrane</keyword>